<evidence type="ECO:0000313" key="2">
    <source>
        <dbReference type="EMBL" id="KAG7605480.1"/>
    </source>
</evidence>
<name>A0A8T2D553_9BRAS</name>
<sequence>MINLNQFLVYHSISVVILHWFYVIS</sequence>
<keyword evidence="3" id="KW-1185">Reference proteome</keyword>
<dbReference type="AlphaFoldDB" id="A0A8T2D553"/>
<proteinExistence type="predicted"/>
<organism evidence="2 3">
    <name type="scientific">Arabidopsis thaliana x Arabidopsis arenosa</name>
    <dbReference type="NCBI Taxonomy" id="1240361"/>
    <lineage>
        <taxon>Eukaryota</taxon>
        <taxon>Viridiplantae</taxon>
        <taxon>Streptophyta</taxon>
        <taxon>Embryophyta</taxon>
        <taxon>Tracheophyta</taxon>
        <taxon>Spermatophyta</taxon>
        <taxon>Magnoliopsida</taxon>
        <taxon>eudicotyledons</taxon>
        <taxon>Gunneridae</taxon>
        <taxon>Pentapetalae</taxon>
        <taxon>rosids</taxon>
        <taxon>malvids</taxon>
        <taxon>Brassicales</taxon>
        <taxon>Brassicaceae</taxon>
        <taxon>Camelineae</taxon>
        <taxon>Arabidopsis</taxon>
    </lineage>
</organism>
<evidence type="ECO:0000256" key="1">
    <source>
        <dbReference type="SAM" id="Phobius"/>
    </source>
</evidence>
<protein>
    <submittedName>
        <fullName evidence="2">Uncharacterized protein</fullName>
    </submittedName>
</protein>
<feature type="transmembrane region" description="Helical" evidence="1">
    <location>
        <begin position="7"/>
        <end position="24"/>
    </location>
</feature>
<gene>
    <name evidence="2" type="ORF">ISN45_At05g044840</name>
</gene>
<keyword evidence="1" id="KW-1133">Transmembrane helix</keyword>
<keyword evidence="1" id="KW-0812">Transmembrane</keyword>
<dbReference type="Proteomes" id="UP000694240">
    <property type="component" value="Chromosome 5"/>
</dbReference>
<dbReference type="EMBL" id="JAEFBK010000005">
    <property type="protein sequence ID" value="KAG7605480.1"/>
    <property type="molecule type" value="Genomic_DNA"/>
</dbReference>
<accession>A0A8T2D553</accession>
<comment type="caution">
    <text evidence="2">The sequence shown here is derived from an EMBL/GenBank/DDBJ whole genome shotgun (WGS) entry which is preliminary data.</text>
</comment>
<reference evidence="2 3" key="1">
    <citation type="submission" date="2020-12" db="EMBL/GenBank/DDBJ databases">
        <title>Concerted genomic and epigenomic changes stabilize Arabidopsis allopolyploids.</title>
        <authorList>
            <person name="Chen Z."/>
        </authorList>
    </citation>
    <scope>NUCLEOTIDE SEQUENCE [LARGE SCALE GENOMIC DNA]</scope>
    <source>
        <strain evidence="2">Allo738</strain>
        <tissue evidence="2">Leaf</tissue>
    </source>
</reference>
<evidence type="ECO:0000313" key="3">
    <source>
        <dbReference type="Proteomes" id="UP000694240"/>
    </source>
</evidence>
<keyword evidence="1" id="KW-0472">Membrane</keyword>